<dbReference type="PROSITE" id="PS51733">
    <property type="entry name" value="BPL_LPL_CATALYTIC"/>
    <property type="match status" value="1"/>
</dbReference>
<dbReference type="Pfam" id="PF03099">
    <property type="entry name" value="BPL_LplA_LipB"/>
    <property type="match status" value="1"/>
</dbReference>
<evidence type="ECO:0000256" key="2">
    <source>
        <dbReference type="HAMAP-Rule" id="MF_00978"/>
    </source>
</evidence>
<comment type="catalytic activity">
    <reaction evidence="2">
        <text>biotin + L-lysyl-[protein] + ATP = N(6)-biotinyl-L-lysyl-[protein] + AMP + diphosphate + H(+)</text>
        <dbReference type="Rhea" id="RHEA:11756"/>
        <dbReference type="Rhea" id="RHEA-COMP:9752"/>
        <dbReference type="Rhea" id="RHEA-COMP:10505"/>
        <dbReference type="ChEBI" id="CHEBI:15378"/>
        <dbReference type="ChEBI" id="CHEBI:29969"/>
        <dbReference type="ChEBI" id="CHEBI:30616"/>
        <dbReference type="ChEBI" id="CHEBI:33019"/>
        <dbReference type="ChEBI" id="CHEBI:57586"/>
        <dbReference type="ChEBI" id="CHEBI:83144"/>
        <dbReference type="ChEBI" id="CHEBI:456215"/>
        <dbReference type="EC" id="6.3.4.15"/>
    </reaction>
</comment>
<dbReference type="AlphaFoldDB" id="A0A5B8STL5"/>
<feature type="binding site" evidence="2">
    <location>
        <position position="115"/>
    </location>
    <ligand>
        <name>biotin</name>
        <dbReference type="ChEBI" id="CHEBI:57586"/>
    </ligand>
</feature>
<dbReference type="PANTHER" id="PTHR12835">
    <property type="entry name" value="BIOTIN PROTEIN LIGASE"/>
    <property type="match status" value="1"/>
</dbReference>
<organism evidence="4 5">
    <name type="scientific">Pistricoccus aurantiacus</name>
    <dbReference type="NCBI Taxonomy" id="1883414"/>
    <lineage>
        <taxon>Bacteria</taxon>
        <taxon>Pseudomonadati</taxon>
        <taxon>Pseudomonadota</taxon>
        <taxon>Gammaproteobacteria</taxon>
        <taxon>Oceanospirillales</taxon>
        <taxon>Halomonadaceae</taxon>
        <taxon>Pistricoccus</taxon>
    </lineage>
</organism>
<dbReference type="GO" id="GO:0005524">
    <property type="term" value="F:ATP binding"/>
    <property type="evidence" value="ECO:0007669"/>
    <property type="project" value="UniProtKB-UniRule"/>
</dbReference>
<dbReference type="InterPro" id="IPR004408">
    <property type="entry name" value="Biotin_CoA_COase_ligase"/>
</dbReference>
<feature type="DNA-binding region" description="H-T-H motif" evidence="2">
    <location>
        <begin position="18"/>
        <end position="37"/>
    </location>
</feature>
<dbReference type="Pfam" id="PF08279">
    <property type="entry name" value="HTH_11"/>
    <property type="match status" value="1"/>
</dbReference>
<dbReference type="Gene3D" id="2.30.30.100">
    <property type="match status" value="1"/>
</dbReference>
<comment type="function">
    <text evidence="2">Acts both as a biotin--[acetyl-CoA-carboxylase] ligase and a biotin-operon repressor. In the presence of ATP, BirA activates biotin to form the BirA-biotinyl-5'-adenylate (BirA-bio-5'-AMP or holoBirA) complex. HoloBirA can either transfer the biotinyl moiety to the biotin carboxyl carrier protein (BCCP) subunit of acetyl-CoA carboxylase, or bind to the biotin operator site and inhibit transcription of the operon.</text>
</comment>
<keyword evidence="1 2" id="KW-0436">Ligase</keyword>
<dbReference type="GO" id="GO:0005737">
    <property type="term" value="C:cytoplasm"/>
    <property type="evidence" value="ECO:0007669"/>
    <property type="project" value="TreeGrafter"/>
</dbReference>
<dbReference type="InterPro" id="IPR036390">
    <property type="entry name" value="WH_DNA-bd_sf"/>
</dbReference>
<keyword evidence="2" id="KW-0238">DNA-binding</keyword>
<comment type="similarity">
    <text evidence="2">Belongs to the biotin--protein ligase family.</text>
</comment>
<dbReference type="InterPro" id="IPR013196">
    <property type="entry name" value="HTH_11"/>
</dbReference>
<accession>A0A5B8STL5</accession>
<dbReference type="KEGG" id="paur:FGL86_02575"/>
<name>A0A5B8STL5_9GAMM</name>
<keyword evidence="5" id="KW-1185">Reference proteome</keyword>
<dbReference type="Gene3D" id="3.30.930.10">
    <property type="entry name" value="Bira Bifunctional Protein, Domain 2"/>
    <property type="match status" value="1"/>
</dbReference>
<dbReference type="GO" id="GO:0006355">
    <property type="term" value="P:regulation of DNA-templated transcription"/>
    <property type="evidence" value="ECO:0007669"/>
    <property type="project" value="UniProtKB-UniRule"/>
</dbReference>
<keyword evidence="2" id="KW-0804">Transcription</keyword>
<dbReference type="EMBL" id="CP042382">
    <property type="protein sequence ID" value="QEA38068.1"/>
    <property type="molecule type" value="Genomic_DNA"/>
</dbReference>
<keyword evidence="2" id="KW-0678">Repressor</keyword>
<dbReference type="InterPro" id="IPR004143">
    <property type="entry name" value="BPL_LPL_catalytic"/>
</dbReference>
<protein>
    <recommendedName>
        <fullName evidence="2">Bifunctional ligase/repressor BirA</fullName>
    </recommendedName>
    <alternativeName>
        <fullName evidence="2">Biotin operon repressor</fullName>
    </alternativeName>
    <alternativeName>
        <fullName evidence="2">Biotin--[acetyl-CoA-carboxylase] ligase</fullName>
        <ecNumber evidence="2">6.3.4.15</ecNumber>
    </alternativeName>
    <alternativeName>
        <fullName evidence="2">Biotin--protein ligase</fullName>
    </alternativeName>
    <alternativeName>
        <fullName evidence="2">Biotin-[acetyl-CoA carboxylase] synthetase</fullName>
    </alternativeName>
</protein>
<keyword evidence="2" id="KW-0067">ATP-binding</keyword>
<keyword evidence="2" id="KW-0547">Nucleotide-binding</keyword>
<keyword evidence="2" id="KW-0805">Transcription regulation</keyword>
<evidence type="ECO:0000259" key="3">
    <source>
        <dbReference type="PROSITE" id="PS51733"/>
    </source>
</evidence>
<evidence type="ECO:0000256" key="1">
    <source>
        <dbReference type="ARBA" id="ARBA00022598"/>
    </source>
</evidence>
<evidence type="ECO:0000313" key="4">
    <source>
        <dbReference type="EMBL" id="QEA38068.1"/>
    </source>
</evidence>
<dbReference type="NCBIfam" id="TIGR00121">
    <property type="entry name" value="birA_ligase"/>
    <property type="match status" value="1"/>
</dbReference>
<keyword evidence="2" id="KW-0092">Biotin</keyword>
<dbReference type="InterPro" id="IPR030855">
    <property type="entry name" value="Bifunct_BirA"/>
</dbReference>
<dbReference type="InterPro" id="IPR045864">
    <property type="entry name" value="aa-tRNA-synth_II/BPL/LPL"/>
</dbReference>
<dbReference type="Gene3D" id="1.10.10.10">
    <property type="entry name" value="Winged helix-like DNA-binding domain superfamily/Winged helix DNA-binding domain"/>
    <property type="match status" value="1"/>
</dbReference>
<feature type="domain" description="BPL/LPL catalytic" evidence="3">
    <location>
        <begin position="63"/>
        <end position="260"/>
    </location>
</feature>
<feature type="binding site" evidence="2">
    <location>
        <begin position="91"/>
        <end position="93"/>
    </location>
    <ligand>
        <name>biotin</name>
        <dbReference type="ChEBI" id="CHEBI:57586"/>
    </ligand>
</feature>
<dbReference type="CDD" id="cd16442">
    <property type="entry name" value="BPL"/>
    <property type="match status" value="1"/>
</dbReference>
<dbReference type="PANTHER" id="PTHR12835:SF5">
    <property type="entry name" value="BIOTIN--PROTEIN LIGASE"/>
    <property type="match status" value="1"/>
</dbReference>
<dbReference type="EC" id="6.3.4.15" evidence="2"/>
<evidence type="ECO:0000313" key="5">
    <source>
        <dbReference type="Proteomes" id="UP000321272"/>
    </source>
</evidence>
<dbReference type="SUPFAM" id="SSF46785">
    <property type="entry name" value="Winged helix' DNA-binding domain"/>
    <property type="match status" value="1"/>
</dbReference>
<dbReference type="SUPFAM" id="SSF55681">
    <property type="entry name" value="Class II aaRS and biotin synthetases"/>
    <property type="match status" value="1"/>
</dbReference>
<proteinExistence type="inferred from homology"/>
<dbReference type="Proteomes" id="UP000321272">
    <property type="component" value="Chromosome"/>
</dbReference>
<dbReference type="OrthoDB" id="9807064at2"/>
<reference evidence="4 5" key="1">
    <citation type="submission" date="2019-06" db="EMBL/GenBank/DDBJ databases">
        <title>Genome analyses of bacteria isolated from kimchi.</title>
        <authorList>
            <person name="Lee S."/>
            <person name="Ahn S."/>
            <person name="Roh S."/>
        </authorList>
    </citation>
    <scope>NUCLEOTIDE SEQUENCE [LARGE SCALE GENOMIC DNA]</scope>
    <source>
        <strain evidence="4 5">CBA4606</strain>
    </source>
</reference>
<dbReference type="HAMAP" id="MF_00978">
    <property type="entry name" value="Bifunct_BirA"/>
    <property type="match status" value="1"/>
</dbReference>
<dbReference type="RefSeq" id="WP_147183136.1">
    <property type="nucleotide sequence ID" value="NZ_CP042382.1"/>
</dbReference>
<comment type="caution">
    <text evidence="2">Lacks conserved residue(s) required for the propagation of feature annotation.</text>
</comment>
<sequence length="326" mass="35701">MAFGNLIRLLSDGGFHSDEHLGKRLNMSPAAVWRQLQKLEALGVPLETVQGSGYRLKKPLELLHGPDILSGLSCNARCQLERLFVEETLPSTNRYLHERFAQDAGHAEACLAEQQTAGQGRRGRAWLCPWGQGLLLSLGWKFEGPANTLEGLSLAIGVGVAEVLEHQGVQVVLKWPNDILLCNQMSCAKLGGILLEIRGNLAGPCSVVIGLGLNVSLPSSVRQQLDQPVAALHDQAPLVSRNRLAADLLEKLLGLLKSFEVRGFEPWQEAWNTRNVYAGCEIVVFQGKERYIARAGGVDKAGNLEVWREGKIHRLRGGEISVRGYP</sequence>
<dbReference type="InterPro" id="IPR036388">
    <property type="entry name" value="WH-like_DNA-bd_sf"/>
</dbReference>
<gene>
    <name evidence="2" type="primary">birA</name>
    <name evidence="4" type="ORF">FGL86_02575</name>
</gene>
<dbReference type="GO" id="GO:0004077">
    <property type="term" value="F:biotin--[biotin carboxyl-carrier protein] ligase activity"/>
    <property type="evidence" value="ECO:0007669"/>
    <property type="project" value="UniProtKB-UniRule"/>
</dbReference>
<dbReference type="GO" id="GO:0003677">
    <property type="term" value="F:DNA binding"/>
    <property type="evidence" value="ECO:0007669"/>
    <property type="project" value="UniProtKB-UniRule"/>
</dbReference>